<protein>
    <recommendedName>
        <fullName evidence="10">NR LBD domain-containing protein</fullName>
    </recommendedName>
</protein>
<keyword evidence="6" id="KW-0805">Transcription regulation</keyword>
<evidence type="ECO:0000256" key="6">
    <source>
        <dbReference type="ARBA" id="ARBA00023015"/>
    </source>
</evidence>
<keyword evidence="5" id="KW-0678">Repressor</keyword>
<evidence type="ECO:0000313" key="11">
    <source>
        <dbReference type="EnsemblMetazoa" id="G34812.13:cds"/>
    </source>
</evidence>
<evidence type="ECO:0000256" key="8">
    <source>
        <dbReference type="ARBA" id="ARBA00023170"/>
    </source>
</evidence>
<dbReference type="SMART" id="SM00430">
    <property type="entry name" value="HOLI"/>
    <property type="match status" value="1"/>
</dbReference>
<dbReference type="GO" id="GO:0000122">
    <property type="term" value="P:negative regulation of transcription by RNA polymerase II"/>
    <property type="evidence" value="ECO:0007669"/>
    <property type="project" value="TreeGrafter"/>
</dbReference>
<keyword evidence="12" id="KW-1185">Reference proteome</keyword>
<proteinExistence type="inferred from homology"/>
<dbReference type="GO" id="GO:0005634">
    <property type="term" value="C:nucleus"/>
    <property type="evidence" value="ECO:0007669"/>
    <property type="project" value="UniProtKB-SubCell"/>
</dbReference>
<dbReference type="InterPro" id="IPR033544">
    <property type="entry name" value="NR0B1/2"/>
</dbReference>
<evidence type="ECO:0000256" key="9">
    <source>
        <dbReference type="SAM" id="MobiDB-lite"/>
    </source>
</evidence>
<dbReference type="InterPro" id="IPR000536">
    <property type="entry name" value="Nucl_hrmn_rcpt_lig-bd"/>
</dbReference>
<accession>A0A8W8MS44</accession>
<dbReference type="GO" id="GO:0003714">
    <property type="term" value="F:transcription corepressor activity"/>
    <property type="evidence" value="ECO:0007669"/>
    <property type="project" value="TreeGrafter"/>
</dbReference>
<dbReference type="EnsemblMetazoa" id="G34812.13">
    <property type="protein sequence ID" value="G34812.13:cds"/>
    <property type="gene ID" value="G34812"/>
</dbReference>
<reference evidence="11" key="1">
    <citation type="submission" date="2022-08" db="UniProtKB">
        <authorList>
            <consortium name="EnsemblMetazoa"/>
        </authorList>
    </citation>
    <scope>IDENTIFICATION</scope>
    <source>
        <strain evidence="11">05x7-T-G4-1.051#20</strain>
    </source>
</reference>
<comment type="subcellular location">
    <subcellularLocation>
        <location evidence="2">Cytoplasm</location>
    </subcellularLocation>
    <subcellularLocation>
        <location evidence="1">Nucleus</location>
    </subcellularLocation>
</comment>
<comment type="similarity">
    <text evidence="3">Belongs to the nuclear hormone receptor family. NR0 subfamily.</text>
</comment>
<feature type="domain" description="NR LBD" evidence="10">
    <location>
        <begin position="26"/>
        <end position="269"/>
    </location>
</feature>
<dbReference type="InterPro" id="IPR001723">
    <property type="entry name" value="Nuclear_hrmn_rcpt"/>
</dbReference>
<evidence type="ECO:0000256" key="3">
    <source>
        <dbReference type="ARBA" id="ARBA00006647"/>
    </source>
</evidence>
<dbReference type="GO" id="GO:0005737">
    <property type="term" value="C:cytoplasm"/>
    <property type="evidence" value="ECO:0007669"/>
    <property type="project" value="UniProtKB-SubCell"/>
</dbReference>
<keyword evidence="4" id="KW-0963">Cytoplasm</keyword>
<name>A0A8W8MS44_MAGGI</name>
<keyword evidence="7" id="KW-0804">Transcription</keyword>
<evidence type="ECO:0000256" key="7">
    <source>
        <dbReference type="ARBA" id="ARBA00023163"/>
    </source>
</evidence>
<evidence type="ECO:0000256" key="1">
    <source>
        <dbReference type="ARBA" id="ARBA00004123"/>
    </source>
</evidence>
<dbReference type="PANTHER" id="PTHR24081">
    <property type="entry name" value="NUCLEAR RECEPTOR SUBFAMILY 0 GROUP B"/>
    <property type="match status" value="1"/>
</dbReference>
<keyword evidence="8" id="KW-0675">Receptor</keyword>
<dbReference type="PROSITE" id="PS51843">
    <property type="entry name" value="NR_LBD"/>
    <property type="match status" value="1"/>
</dbReference>
<dbReference type="Gene3D" id="1.10.565.10">
    <property type="entry name" value="Retinoid X Receptor"/>
    <property type="match status" value="1"/>
</dbReference>
<dbReference type="PRINTS" id="PR00398">
    <property type="entry name" value="STRDHORMONER"/>
</dbReference>
<evidence type="ECO:0000256" key="4">
    <source>
        <dbReference type="ARBA" id="ARBA00022490"/>
    </source>
</evidence>
<evidence type="ECO:0000256" key="2">
    <source>
        <dbReference type="ARBA" id="ARBA00004496"/>
    </source>
</evidence>
<dbReference type="Proteomes" id="UP000005408">
    <property type="component" value="Unassembled WGS sequence"/>
</dbReference>
<evidence type="ECO:0000256" key="5">
    <source>
        <dbReference type="ARBA" id="ARBA00022491"/>
    </source>
</evidence>
<dbReference type="InterPro" id="IPR035500">
    <property type="entry name" value="NHR-like_dom_sf"/>
</dbReference>
<evidence type="ECO:0000313" key="12">
    <source>
        <dbReference type="Proteomes" id="UP000005408"/>
    </source>
</evidence>
<dbReference type="Pfam" id="PF00104">
    <property type="entry name" value="Hormone_recep"/>
    <property type="match status" value="1"/>
</dbReference>
<evidence type="ECO:0000259" key="10">
    <source>
        <dbReference type="PROSITE" id="PS51843"/>
    </source>
</evidence>
<feature type="region of interest" description="Disordered" evidence="9">
    <location>
        <begin position="135"/>
        <end position="156"/>
    </location>
</feature>
<dbReference type="AlphaFoldDB" id="A0A8W8MS44"/>
<dbReference type="SUPFAM" id="SSF48508">
    <property type="entry name" value="Nuclear receptor ligand-binding domain"/>
    <property type="match status" value="1"/>
</dbReference>
<sequence length="269" mass="30696">MFDLTVGTMSQCYDRGSICACPPVAYEPHKMQRLMPRHNLFYPLDSTPNQPNLLQSNTSAPVMDCETKQSNTLQSVLLGSRVSDWLVKIIQFAKSIPEFVNLSHNDKVTLILNSWTRLLLLYMSESNFQFAVTPIHSEQQSEESSGDPPPSQPTMKSVENLQGFVRKCQTMNLDQKEYAFLRMAVLFNSGYVGLDRPDQVEQLNSLIQQLLQEHARSTRPTDHLHYSRVLLCLPALYGINCKMIENLFCKHINGNMDIDVLLKEMLQNL</sequence>
<organism evidence="11 12">
    <name type="scientific">Magallana gigas</name>
    <name type="common">Pacific oyster</name>
    <name type="synonym">Crassostrea gigas</name>
    <dbReference type="NCBI Taxonomy" id="29159"/>
    <lineage>
        <taxon>Eukaryota</taxon>
        <taxon>Metazoa</taxon>
        <taxon>Spiralia</taxon>
        <taxon>Lophotrochozoa</taxon>
        <taxon>Mollusca</taxon>
        <taxon>Bivalvia</taxon>
        <taxon>Autobranchia</taxon>
        <taxon>Pteriomorphia</taxon>
        <taxon>Ostreida</taxon>
        <taxon>Ostreoidea</taxon>
        <taxon>Ostreidae</taxon>
        <taxon>Magallana</taxon>
    </lineage>
</organism>
<dbReference type="PANTHER" id="PTHR24081:SF8">
    <property type="entry name" value="NR LBD DOMAIN-CONTAINING PROTEIN"/>
    <property type="match status" value="1"/>
</dbReference>